<dbReference type="InterPro" id="IPR000571">
    <property type="entry name" value="Znf_CCCH"/>
</dbReference>
<dbReference type="Gene3D" id="2.30.30.1190">
    <property type="match status" value="1"/>
</dbReference>
<dbReference type="Proteomes" id="UP001187531">
    <property type="component" value="Unassembled WGS sequence"/>
</dbReference>
<evidence type="ECO:0000256" key="1">
    <source>
        <dbReference type="PROSITE-ProRule" id="PRU00723"/>
    </source>
</evidence>
<dbReference type="EMBL" id="JAVRJZ010000014">
    <property type="protein sequence ID" value="KAK2713917.1"/>
    <property type="molecule type" value="Genomic_DNA"/>
</dbReference>
<organism evidence="3 4">
    <name type="scientific">Artemia franciscana</name>
    <name type="common">Brine shrimp</name>
    <name type="synonym">Artemia sanfranciscana</name>
    <dbReference type="NCBI Taxonomy" id="6661"/>
    <lineage>
        <taxon>Eukaryota</taxon>
        <taxon>Metazoa</taxon>
        <taxon>Ecdysozoa</taxon>
        <taxon>Arthropoda</taxon>
        <taxon>Crustacea</taxon>
        <taxon>Branchiopoda</taxon>
        <taxon>Anostraca</taxon>
        <taxon>Artemiidae</taxon>
        <taxon>Artemia</taxon>
    </lineage>
</organism>
<evidence type="ECO:0000313" key="3">
    <source>
        <dbReference type="EMBL" id="KAK2713917.1"/>
    </source>
</evidence>
<name>A0AA88I245_ARTSF</name>
<keyword evidence="1" id="KW-0479">Metal-binding</keyword>
<protein>
    <recommendedName>
        <fullName evidence="2">C3H1-type domain-containing protein</fullName>
    </recommendedName>
</protein>
<accession>A0AA88I245</accession>
<dbReference type="PROSITE" id="PS50103">
    <property type="entry name" value="ZF_C3H1"/>
    <property type="match status" value="1"/>
</dbReference>
<gene>
    <name evidence="3" type="ORF">QYM36_009714</name>
</gene>
<evidence type="ECO:0000313" key="4">
    <source>
        <dbReference type="Proteomes" id="UP001187531"/>
    </source>
</evidence>
<evidence type="ECO:0000259" key="2">
    <source>
        <dbReference type="PROSITE" id="PS50103"/>
    </source>
</evidence>
<keyword evidence="1" id="KW-0862">Zinc</keyword>
<reference evidence="3" key="1">
    <citation type="submission" date="2023-07" db="EMBL/GenBank/DDBJ databases">
        <title>Chromosome-level genome assembly of Artemia franciscana.</title>
        <authorList>
            <person name="Jo E."/>
        </authorList>
    </citation>
    <scope>NUCLEOTIDE SEQUENCE</scope>
    <source>
        <tissue evidence="3">Whole body</tissue>
    </source>
</reference>
<dbReference type="Pfam" id="PF00642">
    <property type="entry name" value="zf-CCCH"/>
    <property type="match status" value="1"/>
</dbReference>
<keyword evidence="1" id="KW-0863">Zinc-finger</keyword>
<dbReference type="GO" id="GO:0008270">
    <property type="term" value="F:zinc ion binding"/>
    <property type="evidence" value="ECO:0007669"/>
    <property type="project" value="UniProtKB-KW"/>
</dbReference>
<keyword evidence="4" id="KW-1185">Reference proteome</keyword>
<comment type="caution">
    <text evidence="3">The sequence shown here is derived from an EMBL/GenBank/DDBJ whole genome shotgun (WGS) entry which is preliminary data.</text>
</comment>
<proteinExistence type="predicted"/>
<feature type="zinc finger region" description="C3H1-type" evidence="1">
    <location>
        <begin position="60"/>
        <end position="87"/>
    </location>
</feature>
<feature type="domain" description="C3H1-type" evidence="2">
    <location>
        <begin position="60"/>
        <end position="87"/>
    </location>
</feature>
<sequence length="147" mass="16814">MNALAPYLLLDLSENPLKCWQLKQITESYSSQEGPKTYARILSDNAAVSSEPLRNEFEFPDEENLCPFMLMGSCRYENDCVYIHGEICDLCGIPCILPGNEQHKNKHIEYVSIKVILSVSNRPQYEDFYLHKPHQDVAQFLVMLAVG</sequence>
<dbReference type="AlphaFoldDB" id="A0AA88I245"/>